<comment type="caution">
    <text evidence="1">The sequence shown here is derived from an EMBL/GenBank/DDBJ whole genome shotgun (WGS) entry which is preliminary data.</text>
</comment>
<dbReference type="Proteomes" id="UP000276133">
    <property type="component" value="Unassembled WGS sequence"/>
</dbReference>
<reference evidence="1 2" key="1">
    <citation type="journal article" date="2018" name="Sci. Rep.">
        <title>Genomic signatures of local adaptation to the degree of environmental predictability in rotifers.</title>
        <authorList>
            <person name="Franch-Gras L."/>
            <person name="Hahn C."/>
            <person name="Garcia-Roger E.M."/>
            <person name="Carmona M.J."/>
            <person name="Serra M."/>
            <person name="Gomez A."/>
        </authorList>
    </citation>
    <scope>NUCLEOTIDE SEQUENCE [LARGE SCALE GENOMIC DNA]</scope>
    <source>
        <strain evidence="1">HYR1</strain>
    </source>
</reference>
<dbReference type="EMBL" id="REGN01002401">
    <property type="protein sequence ID" value="RNA28365.1"/>
    <property type="molecule type" value="Genomic_DNA"/>
</dbReference>
<protein>
    <submittedName>
        <fullName evidence="1">Uncharacterized protein</fullName>
    </submittedName>
</protein>
<keyword evidence="2" id="KW-1185">Reference proteome</keyword>
<evidence type="ECO:0000313" key="2">
    <source>
        <dbReference type="Proteomes" id="UP000276133"/>
    </source>
</evidence>
<sequence>MSAKQTCGITNTLKLTKHISALGLNADNLIVVLEEETKLVCKKRPRGSKGFCVAMSKSADNGYLFKIDSKIVVNI</sequence>
<name>A0A3M7RYE0_BRAPC</name>
<gene>
    <name evidence="1" type="ORF">BpHYR1_047054</name>
</gene>
<accession>A0A3M7RYE0</accession>
<organism evidence="1 2">
    <name type="scientific">Brachionus plicatilis</name>
    <name type="common">Marine rotifer</name>
    <name type="synonym">Brachionus muelleri</name>
    <dbReference type="NCBI Taxonomy" id="10195"/>
    <lineage>
        <taxon>Eukaryota</taxon>
        <taxon>Metazoa</taxon>
        <taxon>Spiralia</taxon>
        <taxon>Gnathifera</taxon>
        <taxon>Rotifera</taxon>
        <taxon>Eurotatoria</taxon>
        <taxon>Monogononta</taxon>
        <taxon>Pseudotrocha</taxon>
        <taxon>Ploima</taxon>
        <taxon>Brachionidae</taxon>
        <taxon>Brachionus</taxon>
    </lineage>
</organism>
<evidence type="ECO:0000313" key="1">
    <source>
        <dbReference type="EMBL" id="RNA28365.1"/>
    </source>
</evidence>
<proteinExistence type="predicted"/>
<dbReference type="AlphaFoldDB" id="A0A3M7RYE0"/>